<dbReference type="GO" id="GO:0003729">
    <property type="term" value="F:mRNA binding"/>
    <property type="evidence" value="ECO:0007669"/>
    <property type="project" value="TreeGrafter"/>
</dbReference>
<dbReference type="InterPro" id="IPR032710">
    <property type="entry name" value="NTF2-like_dom_sf"/>
</dbReference>
<evidence type="ECO:0000256" key="2">
    <source>
        <dbReference type="PROSITE-ProRule" id="PRU00176"/>
    </source>
</evidence>
<dbReference type="Gene3D" id="3.10.450.50">
    <property type="match status" value="1"/>
</dbReference>
<dbReference type="PROSITE" id="PS50177">
    <property type="entry name" value="NTF2_DOMAIN"/>
    <property type="match status" value="1"/>
</dbReference>
<feature type="compositionally biased region" description="Basic and acidic residues" evidence="3">
    <location>
        <begin position="229"/>
        <end position="245"/>
    </location>
</feature>
<feature type="compositionally biased region" description="Acidic residues" evidence="3">
    <location>
        <begin position="261"/>
        <end position="272"/>
    </location>
</feature>
<dbReference type="Pfam" id="PF02136">
    <property type="entry name" value="NTF2"/>
    <property type="match status" value="1"/>
</dbReference>
<evidence type="ECO:0000313" key="7">
    <source>
        <dbReference type="Proteomes" id="UP000800235"/>
    </source>
</evidence>
<name>A0A9P4NG29_9PEZI</name>
<evidence type="ECO:0000256" key="3">
    <source>
        <dbReference type="SAM" id="MobiDB-lite"/>
    </source>
</evidence>
<dbReference type="GO" id="GO:0016579">
    <property type="term" value="P:protein deubiquitination"/>
    <property type="evidence" value="ECO:0007669"/>
    <property type="project" value="TreeGrafter"/>
</dbReference>
<evidence type="ECO:0000259" key="4">
    <source>
        <dbReference type="PROSITE" id="PS50102"/>
    </source>
</evidence>
<feature type="compositionally biased region" description="Low complexity" evidence="3">
    <location>
        <begin position="33"/>
        <end position="58"/>
    </location>
</feature>
<feature type="compositionally biased region" description="Low complexity" evidence="3">
    <location>
        <begin position="330"/>
        <end position="385"/>
    </location>
</feature>
<feature type="compositionally biased region" description="Polar residues" evidence="3">
    <location>
        <begin position="21"/>
        <end position="32"/>
    </location>
</feature>
<dbReference type="SUPFAM" id="SSF54427">
    <property type="entry name" value="NTF2-like"/>
    <property type="match status" value="1"/>
</dbReference>
<evidence type="ECO:0000256" key="1">
    <source>
        <dbReference type="ARBA" id="ARBA00022884"/>
    </source>
</evidence>
<sequence length="570" mass="60593">MATEAVNAPVNGTYGHHQPNPYASQEQFGTHQANNSTTSTGYSSATTPSAPASGSTATNDAIPKEEVAWYFVEQYYTTMSRHSDRLYLFYNKRSQLVSGVEDEKVPIVTGQNGIRSRIKELDYHDCKVRVTNVDSQTSDDKIVIQVMGEMSNKSQPHRKFVQTFILATQANGYFVLNDIFRYMRDDDDEVEGDGPADAGHLEPTHSVAEPVAKDEPSPKENISQEDVPTVDKKLEEVAQEPEKESPVLAATNGTPIPEKEETPEEEEEEEEASPVVPEPEEKEKKKEIKTEEPAVEEEPFEPEKPKEETPAPVAAPKETPRPAPAPAKPALPKTWAQLAAERSGAAKAAATPASTPAPSAPAQSKPAPQAAAPSPAPTPSTEAPPVRQPSPADSGKEGSSGGWQTAGAEHSRKASRAQAQPMVTQDGKVRAYVKNVYQTVDADALKAALEKFGELAYFDVSRAKNSAFVEFTSVSGFQAAVAANPHKIGTDTVYVEERRPAGAFSQRGGPGGMRGGARGGFNDRNGPGRGGFGNKDAPRGGYGGPGRGRGGPAGNGNVTPRGGRGVGTAA</sequence>
<evidence type="ECO:0000259" key="5">
    <source>
        <dbReference type="PROSITE" id="PS50177"/>
    </source>
</evidence>
<dbReference type="AlphaFoldDB" id="A0A9P4NG29"/>
<organism evidence="6 7">
    <name type="scientific">Tothia fuscella</name>
    <dbReference type="NCBI Taxonomy" id="1048955"/>
    <lineage>
        <taxon>Eukaryota</taxon>
        <taxon>Fungi</taxon>
        <taxon>Dikarya</taxon>
        <taxon>Ascomycota</taxon>
        <taxon>Pezizomycotina</taxon>
        <taxon>Dothideomycetes</taxon>
        <taxon>Pleosporomycetidae</taxon>
        <taxon>Venturiales</taxon>
        <taxon>Cylindrosympodiaceae</taxon>
        <taxon>Tothia</taxon>
    </lineage>
</organism>
<dbReference type="InterPro" id="IPR039539">
    <property type="entry name" value="Ras_GTPase_bind_prot"/>
</dbReference>
<feature type="region of interest" description="Disordered" evidence="3">
    <location>
        <begin position="187"/>
        <end position="425"/>
    </location>
</feature>
<dbReference type="Gene3D" id="3.30.70.330">
    <property type="match status" value="1"/>
</dbReference>
<evidence type="ECO:0000313" key="6">
    <source>
        <dbReference type="EMBL" id="KAF2420121.1"/>
    </source>
</evidence>
<dbReference type="SMART" id="SM00360">
    <property type="entry name" value="RRM"/>
    <property type="match status" value="1"/>
</dbReference>
<accession>A0A9P4NG29</accession>
<dbReference type="EMBL" id="MU007113">
    <property type="protein sequence ID" value="KAF2420121.1"/>
    <property type="molecule type" value="Genomic_DNA"/>
</dbReference>
<dbReference type="GO" id="GO:1990861">
    <property type="term" value="C:Ubp3-Bre5 deubiquitination complex"/>
    <property type="evidence" value="ECO:0007669"/>
    <property type="project" value="TreeGrafter"/>
</dbReference>
<dbReference type="InterPro" id="IPR000504">
    <property type="entry name" value="RRM_dom"/>
</dbReference>
<dbReference type="InterPro" id="IPR018222">
    <property type="entry name" value="Nuclear_transport_factor_2_euk"/>
</dbReference>
<dbReference type="GO" id="GO:0034517">
    <property type="term" value="P:ribophagy"/>
    <property type="evidence" value="ECO:0007669"/>
    <property type="project" value="TreeGrafter"/>
</dbReference>
<dbReference type="PANTHER" id="PTHR10693">
    <property type="entry name" value="RAS GTPASE-ACTIVATING PROTEIN-BINDING PROTEIN"/>
    <property type="match status" value="1"/>
</dbReference>
<keyword evidence="1 2" id="KW-0694">RNA-binding</keyword>
<dbReference type="SUPFAM" id="SSF54928">
    <property type="entry name" value="RNA-binding domain, RBD"/>
    <property type="match status" value="1"/>
</dbReference>
<dbReference type="GO" id="GO:1990904">
    <property type="term" value="C:ribonucleoprotein complex"/>
    <property type="evidence" value="ECO:0007669"/>
    <property type="project" value="TreeGrafter"/>
</dbReference>
<dbReference type="CDD" id="cd00590">
    <property type="entry name" value="RRM_SF"/>
    <property type="match status" value="1"/>
</dbReference>
<gene>
    <name evidence="6" type="ORF">EJ08DRAFT_598565</name>
</gene>
<feature type="compositionally biased region" description="Basic and acidic residues" evidence="3">
    <location>
        <begin position="279"/>
        <end position="292"/>
    </location>
</feature>
<feature type="region of interest" description="Disordered" evidence="3">
    <location>
        <begin position="502"/>
        <end position="570"/>
    </location>
</feature>
<reference evidence="6" key="1">
    <citation type="journal article" date="2020" name="Stud. Mycol.">
        <title>101 Dothideomycetes genomes: a test case for predicting lifestyles and emergence of pathogens.</title>
        <authorList>
            <person name="Haridas S."/>
            <person name="Albert R."/>
            <person name="Binder M."/>
            <person name="Bloem J."/>
            <person name="Labutti K."/>
            <person name="Salamov A."/>
            <person name="Andreopoulos B."/>
            <person name="Baker S."/>
            <person name="Barry K."/>
            <person name="Bills G."/>
            <person name="Bluhm B."/>
            <person name="Cannon C."/>
            <person name="Castanera R."/>
            <person name="Culley D."/>
            <person name="Daum C."/>
            <person name="Ezra D."/>
            <person name="Gonzalez J."/>
            <person name="Henrissat B."/>
            <person name="Kuo A."/>
            <person name="Liang C."/>
            <person name="Lipzen A."/>
            <person name="Lutzoni F."/>
            <person name="Magnuson J."/>
            <person name="Mondo S."/>
            <person name="Nolan M."/>
            <person name="Ohm R."/>
            <person name="Pangilinan J."/>
            <person name="Park H.-J."/>
            <person name="Ramirez L."/>
            <person name="Alfaro M."/>
            <person name="Sun H."/>
            <person name="Tritt A."/>
            <person name="Yoshinaga Y."/>
            <person name="Zwiers L.-H."/>
            <person name="Turgeon B."/>
            <person name="Goodwin S."/>
            <person name="Spatafora J."/>
            <person name="Crous P."/>
            <person name="Grigoriev I."/>
        </authorList>
    </citation>
    <scope>NUCLEOTIDE SEQUENCE</scope>
    <source>
        <strain evidence="6">CBS 130266</strain>
    </source>
</reference>
<dbReference type="Pfam" id="PF00076">
    <property type="entry name" value="RRM_1"/>
    <property type="match status" value="1"/>
</dbReference>
<dbReference type="PROSITE" id="PS50102">
    <property type="entry name" value="RRM"/>
    <property type="match status" value="1"/>
</dbReference>
<feature type="compositionally biased region" description="Gly residues" evidence="3">
    <location>
        <begin position="540"/>
        <end position="554"/>
    </location>
</feature>
<proteinExistence type="predicted"/>
<dbReference type="PANTHER" id="PTHR10693:SF20">
    <property type="entry name" value="AT27578P"/>
    <property type="match status" value="1"/>
</dbReference>
<dbReference type="Proteomes" id="UP000800235">
    <property type="component" value="Unassembled WGS sequence"/>
</dbReference>
<feature type="domain" description="RRM" evidence="4">
    <location>
        <begin position="429"/>
        <end position="500"/>
    </location>
</feature>
<dbReference type="InterPro" id="IPR035979">
    <property type="entry name" value="RBD_domain_sf"/>
</dbReference>
<keyword evidence="7" id="KW-1185">Reference proteome</keyword>
<dbReference type="InterPro" id="IPR012677">
    <property type="entry name" value="Nucleotide-bd_a/b_plait_sf"/>
</dbReference>
<protein>
    <submittedName>
        <fullName evidence="6">Uncharacterized protein</fullName>
    </submittedName>
</protein>
<feature type="domain" description="NTF2" evidence="5">
    <location>
        <begin position="67"/>
        <end position="182"/>
    </location>
</feature>
<comment type="caution">
    <text evidence="6">The sequence shown here is derived from an EMBL/GenBank/DDBJ whole genome shotgun (WGS) entry which is preliminary data.</text>
</comment>
<feature type="compositionally biased region" description="Gly residues" evidence="3">
    <location>
        <begin position="508"/>
        <end position="519"/>
    </location>
</feature>
<dbReference type="InterPro" id="IPR002075">
    <property type="entry name" value="NTF2_dom"/>
</dbReference>
<dbReference type="OrthoDB" id="339151at2759"/>
<dbReference type="CDD" id="cd00780">
    <property type="entry name" value="NTF2"/>
    <property type="match status" value="1"/>
</dbReference>
<dbReference type="GO" id="GO:0005829">
    <property type="term" value="C:cytosol"/>
    <property type="evidence" value="ECO:0007669"/>
    <property type="project" value="TreeGrafter"/>
</dbReference>
<dbReference type="FunFam" id="3.10.450.50:FF:000003">
    <property type="entry name" value="Nuclear transport factor 2 family protein"/>
    <property type="match status" value="1"/>
</dbReference>
<feature type="region of interest" description="Disordered" evidence="3">
    <location>
        <begin position="1"/>
        <end position="59"/>
    </location>
</feature>